<proteinExistence type="inferred from homology"/>
<evidence type="ECO:0000256" key="2">
    <source>
        <dbReference type="ARBA" id="ARBA00022723"/>
    </source>
</evidence>
<dbReference type="OrthoDB" id="1103324at2759"/>
<reference evidence="8" key="1">
    <citation type="submission" date="2021-03" db="EMBL/GenBank/DDBJ databases">
        <authorList>
            <person name="Tagirdzhanova G."/>
        </authorList>
    </citation>
    <scope>NUCLEOTIDE SEQUENCE</scope>
</reference>
<dbReference type="PANTHER" id="PTHR46300">
    <property type="entry name" value="P450, PUTATIVE (EUROFUNG)-RELATED-RELATED"/>
    <property type="match status" value="1"/>
</dbReference>
<evidence type="ECO:0000313" key="8">
    <source>
        <dbReference type="EMBL" id="CAF9929816.1"/>
    </source>
</evidence>
<feature type="transmembrane region" description="Helical" evidence="7">
    <location>
        <begin position="12"/>
        <end position="30"/>
    </location>
</feature>
<dbReference type="PRINTS" id="PR00463">
    <property type="entry name" value="EP450I"/>
</dbReference>
<dbReference type="SUPFAM" id="SSF48264">
    <property type="entry name" value="Cytochrome P450"/>
    <property type="match status" value="1"/>
</dbReference>
<dbReference type="AlphaFoldDB" id="A0A8H3FPH3"/>
<keyword evidence="2 6" id="KW-0479">Metal-binding</keyword>
<keyword evidence="6" id="KW-0349">Heme</keyword>
<sequence>MLLAAASDGNGFGRALLGCVAGIGFLYGLLRVLRIGRRGRGLPPGPPTVPILGNEHQIPAADGHFLLTQWSRQYGGIFSLKRFTNTTLVISDRKLIKNLLDKQSNIYSNRPESIVARLITQGDHLLIMDYDDTWRKIRKLVHQYFMEPMCEKQHIHIQHAEATQMIRDFMLDPDHHMAHPKRYSNSITNTLVFGIRTKAIDSEYMERLYTIMEKWSLVMELGATPPVDSFPLLKLIPQRFLGNWRSRAEQVGGLMKSLYSEVLREVEERRERGVGRDSFMDRVLDGQEKNRLSRNELYFLGGVLMEGGSDTSSSLILAILLAVMAYPDVQRRAQAEIDAVMGEERSPQWSDFEKLPYINMIIKESHRWRPVSPLGVSHALGEDNEVDGMFLPKGSTVVLNVWAMHHDPATWTDPEHFIPERFEPYPALAPTYAASGAWDQRDHYGYGAGRRICPGIHLAERNLFIGVAKLLWAFDFRVKGGEGLNTSAETGLSQGFLHCVKDYGSSVTVRSKARGETILREFEEARSVFAKFE</sequence>
<dbReference type="Proteomes" id="UP000664521">
    <property type="component" value="Unassembled WGS sequence"/>
</dbReference>
<keyword evidence="5" id="KW-0503">Monooxygenase</keyword>
<keyword evidence="3" id="KW-0560">Oxidoreductase</keyword>
<accession>A0A8H3FPH3</accession>
<dbReference type="Pfam" id="PF00067">
    <property type="entry name" value="p450"/>
    <property type="match status" value="1"/>
</dbReference>
<evidence type="ECO:0000256" key="4">
    <source>
        <dbReference type="ARBA" id="ARBA00023004"/>
    </source>
</evidence>
<dbReference type="GO" id="GO:0020037">
    <property type="term" value="F:heme binding"/>
    <property type="evidence" value="ECO:0007669"/>
    <property type="project" value="InterPro"/>
</dbReference>
<name>A0A8H3FPH3_9LECA</name>
<dbReference type="GO" id="GO:0005506">
    <property type="term" value="F:iron ion binding"/>
    <property type="evidence" value="ECO:0007669"/>
    <property type="project" value="InterPro"/>
</dbReference>
<dbReference type="GO" id="GO:0016705">
    <property type="term" value="F:oxidoreductase activity, acting on paired donors, with incorporation or reduction of molecular oxygen"/>
    <property type="evidence" value="ECO:0007669"/>
    <property type="project" value="InterPro"/>
</dbReference>
<organism evidence="8 9">
    <name type="scientific">Heterodermia speciosa</name>
    <dbReference type="NCBI Taxonomy" id="116794"/>
    <lineage>
        <taxon>Eukaryota</taxon>
        <taxon>Fungi</taxon>
        <taxon>Dikarya</taxon>
        <taxon>Ascomycota</taxon>
        <taxon>Pezizomycotina</taxon>
        <taxon>Lecanoromycetes</taxon>
        <taxon>OSLEUM clade</taxon>
        <taxon>Lecanoromycetidae</taxon>
        <taxon>Caliciales</taxon>
        <taxon>Physciaceae</taxon>
        <taxon>Heterodermia</taxon>
    </lineage>
</organism>
<dbReference type="Gene3D" id="1.10.630.10">
    <property type="entry name" value="Cytochrome P450"/>
    <property type="match status" value="1"/>
</dbReference>
<keyword evidence="9" id="KW-1185">Reference proteome</keyword>
<dbReference type="CDD" id="cd11065">
    <property type="entry name" value="CYP64-like"/>
    <property type="match status" value="1"/>
</dbReference>
<comment type="cofactor">
    <cofactor evidence="6">
        <name>heme</name>
        <dbReference type="ChEBI" id="CHEBI:30413"/>
    </cofactor>
</comment>
<keyword evidence="7" id="KW-1133">Transmembrane helix</keyword>
<dbReference type="PANTHER" id="PTHR46300:SF2">
    <property type="entry name" value="CYTOCHROME P450 MONOOXYGENASE ALNH-RELATED"/>
    <property type="match status" value="1"/>
</dbReference>
<evidence type="ECO:0000313" key="9">
    <source>
        <dbReference type="Proteomes" id="UP000664521"/>
    </source>
</evidence>
<dbReference type="InterPro" id="IPR036396">
    <property type="entry name" value="Cyt_P450_sf"/>
</dbReference>
<keyword evidence="7" id="KW-0472">Membrane</keyword>
<keyword evidence="7" id="KW-0812">Transmembrane</keyword>
<dbReference type="InterPro" id="IPR050364">
    <property type="entry name" value="Cytochrome_P450_fung"/>
</dbReference>
<evidence type="ECO:0000256" key="5">
    <source>
        <dbReference type="ARBA" id="ARBA00023033"/>
    </source>
</evidence>
<evidence type="ECO:0000256" key="7">
    <source>
        <dbReference type="SAM" id="Phobius"/>
    </source>
</evidence>
<dbReference type="EMBL" id="CAJPDS010000053">
    <property type="protein sequence ID" value="CAF9929816.1"/>
    <property type="molecule type" value="Genomic_DNA"/>
</dbReference>
<dbReference type="GO" id="GO:0004497">
    <property type="term" value="F:monooxygenase activity"/>
    <property type="evidence" value="ECO:0007669"/>
    <property type="project" value="UniProtKB-KW"/>
</dbReference>
<evidence type="ECO:0000256" key="1">
    <source>
        <dbReference type="ARBA" id="ARBA00010617"/>
    </source>
</evidence>
<comment type="caution">
    <text evidence="8">The sequence shown here is derived from an EMBL/GenBank/DDBJ whole genome shotgun (WGS) entry which is preliminary data.</text>
</comment>
<evidence type="ECO:0000256" key="3">
    <source>
        <dbReference type="ARBA" id="ARBA00023002"/>
    </source>
</evidence>
<dbReference type="InterPro" id="IPR002401">
    <property type="entry name" value="Cyt_P450_E_grp-I"/>
</dbReference>
<keyword evidence="4 6" id="KW-0408">Iron</keyword>
<comment type="similarity">
    <text evidence="1">Belongs to the cytochrome P450 family.</text>
</comment>
<evidence type="ECO:0000256" key="6">
    <source>
        <dbReference type="PIRSR" id="PIRSR602401-1"/>
    </source>
</evidence>
<dbReference type="InterPro" id="IPR001128">
    <property type="entry name" value="Cyt_P450"/>
</dbReference>
<gene>
    <name evidence="8" type="ORF">HETSPECPRED_007462</name>
</gene>
<feature type="binding site" description="axial binding residue" evidence="6">
    <location>
        <position position="453"/>
    </location>
    <ligand>
        <name>heme</name>
        <dbReference type="ChEBI" id="CHEBI:30413"/>
    </ligand>
    <ligandPart>
        <name>Fe</name>
        <dbReference type="ChEBI" id="CHEBI:18248"/>
    </ligandPart>
</feature>
<protein>
    <submittedName>
        <fullName evidence="8">Uncharacterized protein</fullName>
    </submittedName>
</protein>